<dbReference type="InParanoid" id="A0A0C3DTR0"/>
<dbReference type="OrthoDB" id="10004862at2759"/>
<evidence type="ECO:0000313" key="3">
    <source>
        <dbReference type="EMBL" id="KIN05463.1"/>
    </source>
</evidence>
<organism evidence="3 4">
    <name type="scientific">Oidiodendron maius (strain Zn)</name>
    <dbReference type="NCBI Taxonomy" id="913774"/>
    <lineage>
        <taxon>Eukaryota</taxon>
        <taxon>Fungi</taxon>
        <taxon>Dikarya</taxon>
        <taxon>Ascomycota</taxon>
        <taxon>Pezizomycotina</taxon>
        <taxon>Leotiomycetes</taxon>
        <taxon>Leotiomycetes incertae sedis</taxon>
        <taxon>Myxotrichaceae</taxon>
        <taxon>Oidiodendron</taxon>
    </lineage>
</organism>
<feature type="region of interest" description="Disordered" evidence="2">
    <location>
        <begin position="188"/>
        <end position="208"/>
    </location>
</feature>
<dbReference type="HOGENOM" id="CLU_019145_2_1_1"/>
<sequence>MATSSKVHLLPSQQPVFYVPGISSESAETTNQLLQRNHEKHHIFFNYAGFHNHIAHHLLSLFALNATPTELRQGWDDNVSYQRSMVPLKQSVVTDMHDPKKYKRYLGSENYYHSFLVFFEQEIDQKGWQQVLNEYIFKGDERADDMLVRMFGGILHPIIHLGFGVEFEQPAIIAEALAQAAVHDNREASHLVESEKAAEAHSPDRRSDTTIVQLLTESYVDTQHTSSRRTKHARQVHVTEENLEEKTAEMINAAVYFTGAAQNPRHQVKFDFWNIHAVNLSIFFCSFLRQPWLSSPNKIRLLEWKIRNDLAMYASPRPPKLLLDEITHYKSKKDSSWEDIFKRVKTYHDDGHACKLVRALANGEQVCKIYEDKDGFVIKGDMWRKLGNMAIDSVEAGSPDYVRSGAWSTVPLRDQSSL</sequence>
<dbReference type="PANTHER" id="PTHR35870:SF1">
    <property type="entry name" value="PROTEIN, PUTATIVE (AFU_ORTHOLOGUE AFUA_5G03330)-RELATED"/>
    <property type="match status" value="1"/>
</dbReference>
<dbReference type="Proteomes" id="UP000054321">
    <property type="component" value="Unassembled WGS sequence"/>
</dbReference>
<name>A0A0C3DTR0_OIDMZ</name>
<reference evidence="4" key="2">
    <citation type="submission" date="2015-01" db="EMBL/GenBank/DDBJ databases">
        <title>Evolutionary Origins and Diversification of the Mycorrhizal Mutualists.</title>
        <authorList>
            <consortium name="DOE Joint Genome Institute"/>
            <consortium name="Mycorrhizal Genomics Consortium"/>
            <person name="Kohler A."/>
            <person name="Kuo A."/>
            <person name="Nagy L.G."/>
            <person name="Floudas D."/>
            <person name="Copeland A."/>
            <person name="Barry K.W."/>
            <person name="Cichocki N."/>
            <person name="Veneault-Fourrey C."/>
            <person name="LaButti K."/>
            <person name="Lindquist E.A."/>
            <person name="Lipzen A."/>
            <person name="Lundell T."/>
            <person name="Morin E."/>
            <person name="Murat C."/>
            <person name="Riley R."/>
            <person name="Ohm R."/>
            <person name="Sun H."/>
            <person name="Tunlid A."/>
            <person name="Henrissat B."/>
            <person name="Grigoriev I.V."/>
            <person name="Hibbett D.S."/>
            <person name="Martin F."/>
        </authorList>
    </citation>
    <scope>NUCLEOTIDE SEQUENCE [LARGE SCALE GENOMIC DNA]</scope>
    <source>
        <strain evidence="4">Zn</strain>
    </source>
</reference>
<dbReference type="PANTHER" id="PTHR35870">
    <property type="entry name" value="PROTEIN, PUTATIVE (AFU_ORTHOLOGUE AFUA_5G03330)-RELATED"/>
    <property type="match status" value="1"/>
</dbReference>
<dbReference type="InterPro" id="IPR025337">
    <property type="entry name" value="Questin_oxidase-like"/>
</dbReference>
<accession>A0A0C3DTR0</accession>
<dbReference type="Pfam" id="PF14027">
    <property type="entry name" value="Questin_oxidase"/>
    <property type="match status" value="1"/>
</dbReference>
<keyword evidence="4" id="KW-1185">Reference proteome</keyword>
<gene>
    <name evidence="3" type="ORF">OIDMADRAFT_51270</name>
</gene>
<dbReference type="EMBL" id="KN832872">
    <property type="protein sequence ID" value="KIN05463.1"/>
    <property type="molecule type" value="Genomic_DNA"/>
</dbReference>
<evidence type="ECO:0008006" key="5">
    <source>
        <dbReference type="Google" id="ProtNLM"/>
    </source>
</evidence>
<dbReference type="AlphaFoldDB" id="A0A0C3DTR0"/>
<evidence type="ECO:0000256" key="1">
    <source>
        <dbReference type="ARBA" id="ARBA00023002"/>
    </source>
</evidence>
<reference evidence="3 4" key="1">
    <citation type="submission" date="2014-04" db="EMBL/GenBank/DDBJ databases">
        <authorList>
            <consortium name="DOE Joint Genome Institute"/>
            <person name="Kuo A."/>
            <person name="Martino E."/>
            <person name="Perotto S."/>
            <person name="Kohler A."/>
            <person name="Nagy L.G."/>
            <person name="Floudas D."/>
            <person name="Copeland A."/>
            <person name="Barry K.W."/>
            <person name="Cichocki N."/>
            <person name="Veneault-Fourrey C."/>
            <person name="LaButti K."/>
            <person name="Lindquist E.A."/>
            <person name="Lipzen A."/>
            <person name="Lundell T."/>
            <person name="Morin E."/>
            <person name="Murat C."/>
            <person name="Sun H."/>
            <person name="Tunlid A."/>
            <person name="Henrissat B."/>
            <person name="Grigoriev I.V."/>
            <person name="Hibbett D.S."/>
            <person name="Martin F."/>
            <person name="Nordberg H.P."/>
            <person name="Cantor M.N."/>
            <person name="Hua S.X."/>
        </authorList>
    </citation>
    <scope>NUCLEOTIDE SEQUENCE [LARGE SCALE GENOMIC DNA]</scope>
    <source>
        <strain evidence="3 4">Zn</strain>
    </source>
</reference>
<proteinExistence type="predicted"/>
<dbReference type="GO" id="GO:0016491">
    <property type="term" value="F:oxidoreductase activity"/>
    <property type="evidence" value="ECO:0007669"/>
    <property type="project" value="UniProtKB-KW"/>
</dbReference>
<evidence type="ECO:0000313" key="4">
    <source>
        <dbReference type="Proteomes" id="UP000054321"/>
    </source>
</evidence>
<evidence type="ECO:0000256" key="2">
    <source>
        <dbReference type="SAM" id="MobiDB-lite"/>
    </source>
</evidence>
<dbReference type="STRING" id="913774.A0A0C3DTR0"/>
<keyword evidence="1" id="KW-0560">Oxidoreductase</keyword>
<protein>
    <recommendedName>
        <fullName evidence="5">HypA-like protein</fullName>
    </recommendedName>
</protein>